<feature type="chain" id="PRO_5038464987" description="Sugar lactone lactonase YvrE" evidence="1">
    <location>
        <begin position="25"/>
        <end position="321"/>
    </location>
</feature>
<dbReference type="Gene3D" id="2.120.10.30">
    <property type="entry name" value="TolB, C-terminal domain"/>
    <property type="match status" value="1"/>
</dbReference>
<evidence type="ECO:0000313" key="2">
    <source>
        <dbReference type="EMBL" id="PRY41259.1"/>
    </source>
</evidence>
<organism evidence="2 3">
    <name type="scientific">Umezawaea tangerina</name>
    <dbReference type="NCBI Taxonomy" id="84725"/>
    <lineage>
        <taxon>Bacteria</taxon>
        <taxon>Bacillati</taxon>
        <taxon>Actinomycetota</taxon>
        <taxon>Actinomycetes</taxon>
        <taxon>Pseudonocardiales</taxon>
        <taxon>Pseudonocardiaceae</taxon>
        <taxon>Umezawaea</taxon>
    </lineage>
</organism>
<feature type="signal peptide" evidence="1">
    <location>
        <begin position="1"/>
        <end position="24"/>
    </location>
</feature>
<dbReference type="Proteomes" id="UP000239494">
    <property type="component" value="Unassembled WGS sequence"/>
</dbReference>
<comment type="caution">
    <text evidence="2">The sequence shown here is derived from an EMBL/GenBank/DDBJ whole genome shotgun (WGS) entry which is preliminary data.</text>
</comment>
<reference evidence="2 3" key="1">
    <citation type="submission" date="2018-03" db="EMBL/GenBank/DDBJ databases">
        <title>Genomic Encyclopedia of Archaeal and Bacterial Type Strains, Phase II (KMG-II): from individual species to whole genera.</title>
        <authorList>
            <person name="Goeker M."/>
        </authorList>
    </citation>
    <scope>NUCLEOTIDE SEQUENCE [LARGE SCALE GENOMIC DNA]</scope>
    <source>
        <strain evidence="2 3">DSM 44720</strain>
    </source>
</reference>
<dbReference type="InterPro" id="IPR006311">
    <property type="entry name" value="TAT_signal"/>
</dbReference>
<sequence length="321" mass="33548">MSSRSTRRALLALTATSATLAALAVPATAVPADDHDVRTITVNGGNAFPESVAADDHFVYTTSIGDGAVHRGRRGAKTLDPFLPAGQDGRTQATGIKISGDRLLVAGAFTGRFFVYTGAGQLVSAYTVPDTGEPTLVNDAAVTPNGDVYVTDSFRAVVYRIPAAEVRSPATGTHRTLEVAHHLPDYVAGQSNGNGVVATPDGRFLVIGYWYSGALYRLTLATGEVRRITAPALPSADGLALRGNTLHLARSTDNSVTTMRLSDDSTSATVVSVRTYPGADTTTGVAVSGNRLLVTNSQMDTYLYGTPLTSPVFTITSLPLC</sequence>
<keyword evidence="1" id="KW-0732">Signal</keyword>
<proteinExistence type="predicted"/>
<dbReference type="EMBL" id="PVTF01000005">
    <property type="protein sequence ID" value="PRY41259.1"/>
    <property type="molecule type" value="Genomic_DNA"/>
</dbReference>
<dbReference type="SUPFAM" id="SSF101898">
    <property type="entry name" value="NHL repeat"/>
    <property type="match status" value="1"/>
</dbReference>
<dbReference type="PROSITE" id="PS51318">
    <property type="entry name" value="TAT"/>
    <property type="match status" value="1"/>
</dbReference>
<dbReference type="RefSeq" id="WP_146174790.1">
    <property type="nucleotide sequence ID" value="NZ_PVTF01000005.1"/>
</dbReference>
<dbReference type="PANTHER" id="PTHR31460:SF3">
    <property type="entry name" value="MESOCENTIN"/>
    <property type="match status" value="1"/>
</dbReference>
<dbReference type="InterPro" id="IPR011042">
    <property type="entry name" value="6-blade_b-propeller_TolB-like"/>
</dbReference>
<dbReference type="AlphaFoldDB" id="A0A2T0T6I7"/>
<evidence type="ECO:0000313" key="3">
    <source>
        <dbReference type="Proteomes" id="UP000239494"/>
    </source>
</evidence>
<name>A0A2T0T6I7_9PSEU</name>
<dbReference type="PANTHER" id="PTHR31460">
    <property type="match status" value="1"/>
</dbReference>
<protein>
    <recommendedName>
        <fullName evidence="4">Sugar lactone lactonase YvrE</fullName>
    </recommendedName>
</protein>
<accession>A0A2T0T6I7</accession>
<dbReference type="OrthoDB" id="504981at2"/>
<evidence type="ECO:0008006" key="4">
    <source>
        <dbReference type="Google" id="ProtNLM"/>
    </source>
</evidence>
<gene>
    <name evidence="2" type="ORF">CLV43_10517</name>
</gene>
<dbReference type="InterPro" id="IPR053224">
    <property type="entry name" value="Sensory_adhesion_molecule"/>
</dbReference>
<evidence type="ECO:0000256" key="1">
    <source>
        <dbReference type="SAM" id="SignalP"/>
    </source>
</evidence>
<keyword evidence="3" id="KW-1185">Reference proteome</keyword>